<gene>
    <name evidence="1" type="ORF">E2C01_002593</name>
</gene>
<comment type="caution">
    <text evidence="1">The sequence shown here is derived from an EMBL/GenBank/DDBJ whole genome shotgun (WGS) entry which is preliminary data.</text>
</comment>
<evidence type="ECO:0000313" key="2">
    <source>
        <dbReference type="Proteomes" id="UP000324222"/>
    </source>
</evidence>
<accession>A0A5B7CJS2</accession>
<evidence type="ECO:0000313" key="1">
    <source>
        <dbReference type="EMBL" id="MPC09972.1"/>
    </source>
</evidence>
<proteinExistence type="predicted"/>
<name>A0A5B7CJS2_PORTR</name>
<dbReference type="AlphaFoldDB" id="A0A5B7CJS2"/>
<dbReference type="EMBL" id="VSRR010000095">
    <property type="protein sequence ID" value="MPC09972.1"/>
    <property type="molecule type" value="Genomic_DNA"/>
</dbReference>
<organism evidence="1 2">
    <name type="scientific">Portunus trituberculatus</name>
    <name type="common">Swimming crab</name>
    <name type="synonym">Neptunus trituberculatus</name>
    <dbReference type="NCBI Taxonomy" id="210409"/>
    <lineage>
        <taxon>Eukaryota</taxon>
        <taxon>Metazoa</taxon>
        <taxon>Ecdysozoa</taxon>
        <taxon>Arthropoda</taxon>
        <taxon>Crustacea</taxon>
        <taxon>Multicrustacea</taxon>
        <taxon>Malacostraca</taxon>
        <taxon>Eumalacostraca</taxon>
        <taxon>Eucarida</taxon>
        <taxon>Decapoda</taxon>
        <taxon>Pleocyemata</taxon>
        <taxon>Brachyura</taxon>
        <taxon>Eubrachyura</taxon>
        <taxon>Portunoidea</taxon>
        <taxon>Portunidae</taxon>
        <taxon>Portuninae</taxon>
        <taxon>Portunus</taxon>
    </lineage>
</organism>
<protein>
    <submittedName>
        <fullName evidence="1">Uncharacterized protein</fullName>
    </submittedName>
</protein>
<dbReference type="Proteomes" id="UP000324222">
    <property type="component" value="Unassembled WGS sequence"/>
</dbReference>
<sequence length="67" mass="7632">MRDPRGHADHDNHIVATLELHISHPPTDWSQHKISFSHSLSVSRVMHVTHTSDLHLPTGQIVRAEEK</sequence>
<keyword evidence="2" id="KW-1185">Reference proteome</keyword>
<reference evidence="1 2" key="1">
    <citation type="submission" date="2019-05" db="EMBL/GenBank/DDBJ databases">
        <title>Another draft genome of Portunus trituberculatus and its Hox gene families provides insights of decapod evolution.</title>
        <authorList>
            <person name="Jeong J.-H."/>
            <person name="Song I."/>
            <person name="Kim S."/>
            <person name="Choi T."/>
            <person name="Kim D."/>
            <person name="Ryu S."/>
            <person name="Kim W."/>
        </authorList>
    </citation>
    <scope>NUCLEOTIDE SEQUENCE [LARGE SCALE GENOMIC DNA]</scope>
    <source>
        <tissue evidence="1">Muscle</tissue>
    </source>
</reference>